<feature type="modified residue" description="Phosphohistidine; by HPr" evidence="7">
    <location>
        <position position="77"/>
    </location>
</feature>
<sequence>MDETKYAKAFELIMNAGNAKSLALMAVESAREFDFKEAQKQLKESQQEFHLAHQAQSDMIQGEANGNPVELNIVLVHAQDHLTMATMAQDNAQEFINLYRLVKELQDTVNELKGGNEQ</sequence>
<comment type="caution">
    <text evidence="8">The sequence shown here is derived from an EMBL/GenBank/DDBJ whole genome shotgun (WGS) entry which is preliminary data.</text>
</comment>
<dbReference type="InterPro" id="IPR003188">
    <property type="entry name" value="PTS_IIA_lac/cel"/>
</dbReference>
<evidence type="ECO:0000256" key="3">
    <source>
        <dbReference type="ARBA" id="ARBA00022679"/>
    </source>
</evidence>
<dbReference type="PANTHER" id="PTHR34382:SF7">
    <property type="entry name" value="PTS SYSTEM N,N'-DIACETYLCHITOBIOSE-SPECIFIC EIIA COMPONENT"/>
    <property type="match status" value="1"/>
</dbReference>
<dbReference type="SUPFAM" id="SSF46973">
    <property type="entry name" value="Enzyme IIa from lactose specific PTS, IIa-lac"/>
    <property type="match status" value="1"/>
</dbReference>
<dbReference type="Proteomes" id="UP000219901">
    <property type="component" value="Unassembled WGS sequence"/>
</dbReference>
<accession>A0A2A6ZVC7</accession>
<organism evidence="8 9">
    <name type="scientific">Faecalibacterium prausnitzii</name>
    <dbReference type="NCBI Taxonomy" id="853"/>
    <lineage>
        <taxon>Bacteria</taxon>
        <taxon>Bacillati</taxon>
        <taxon>Bacillota</taxon>
        <taxon>Clostridia</taxon>
        <taxon>Eubacteriales</taxon>
        <taxon>Oscillospiraceae</taxon>
        <taxon>Faecalibacterium</taxon>
    </lineage>
</organism>
<keyword evidence="4" id="KW-0598">Phosphotransferase system</keyword>
<keyword evidence="6" id="KW-0460">Magnesium</keyword>
<dbReference type="PANTHER" id="PTHR34382">
    <property type="entry name" value="PTS SYSTEM N,N'-DIACETYLCHITOBIOSE-SPECIFIC EIIA COMPONENT"/>
    <property type="match status" value="1"/>
</dbReference>
<feature type="active site" description="Tele-phosphohistidine intermediate" evidence="5">
    <location>
        <position position="77"/>
    </location>
</feature>
<evidence type="ECO:0000256" key="7">
    <source>
        <dbReference type="PROSITE-ProRule" id="PRU00418"/>
    </source>
</evidence>
<evidence type="ECO:0000256" key="2">
    <source>
        <dbReference type="ARBA" id="ARBA00022597"/>
    </source>
</evidence>
<keyword evidence="3" id="KW-0808">Transferase</keyword>
<evidence type="ECO:0000313" key="8">
    <source>
        <dbReference type="EMBL" id="PDX70855.1"/>
    </source>
</evidence>
<keyword evidence="2" id="KW-0762">Sugar transport</keyword>
<comment type="cofactor">
    <cofactor evidence="6">
        <name>Mg(2+)</name>
        <dbReference type="ChEBI" id="CHEBI:18420"/>
    </cofactor>
    <text evidence="6">Binds 1 Mg(2+) ion per trimer.</text>
</comment>
<dbReference type="AlphaFoldDB" id="A0A2A6ZVC7"/>
<dbReference type="PROSITE" id="PS51095">
    <property type="entry name" value="PTS_EIIA_TYPE_3"/>
    <property type="match status" value="1"/>
</dbReference>
<dbReference type="GO" id="GO:0046872">
    <property type="term" value="F:metal ion binding"/>
    <property type="evidence" value="ECO:0007669"/>
    <property type="project" value="UniProtKB-KW"/>
</dbReference>
<dbReference type="Pfam" id="PF02255">
    <property type="entry name" value="PTS_IIA"/>
    <property type="match status" value="1"/>
</dbReference>
<keyword evidence="1" id="KW-0813">Transport</keyword>
<dbReference type="InterPro" id="IPR036542">
    <property type="entry name" value="PTS_IIA_lac/cel_sf"/>
</dbReference>
<evidence type="ECO:0000256" key="1">
    <source>
        <dbReference type="ARBA" id="ARBA00022448"/>
    </source>
</evidence>
<keyword evidence="6" id="KW-0479">Metal-binding</keyword>
<dbReference type="GO" id="GO:0016740">
    <property type="term" value="F:transferase activity"/>
    <property type="evidence" value="ECO:0007669"/>
    <property type="project" value="UniProtKB-KW"/>
</dbReference>
<reference evidence="8 9" key="1">
    <citation type="journal article" date="2017" name="Front. Microbiol.">
        <title>New Insights into the Diversity of the Genus Faecalibacterium.</title>
        <authorList>
            <person name="Benevides L."/>
            <person name="Burman S."/>
            <person name="Martin R."/>
            <person name="Robert V."/>
            <person name="Thomas M."/>
            <person name="Miquel S."/>
            <person name="Chain F."/>
            <person name="Sokol H."/>
            <person name="Bermudez-Humaran L.G."/>
            <person name="Morrison M."/>
            <person name="Langella P."/>
            <person name="Azevedo V.A."/>
            <person name="Chatel J.M."/>
            <person name="Soares S."/>
        </authorList>
    </citation>
    <scope>NUCLEOTIDE SEQUENCE [LARGE SCALE GENOMIC DNA]</scope>
    <source>
        <strain evidence="8 9">CNCM I 4546</strain>
    </source>
</reference>
<evidence type="ECO:0000256" key="6">
    <source>
        <dbReference type="PIRSR" id="PIRSR000699-2"/>
    </source>
</evidence>
<evidence type="ECO:0000256" key="5">
    <source>
        <dbReference type="PIRSR" id="PIRSR000699-1"/>
    </source>
</evidence>
<protein>
    <submittedName>
        <fullName evidence="8">PTS cellobiose transporter subunit IIA</fullName>
    </submittedName>
</protein>
<dbReference type="EMBL" id="NMTV01000207">
    <property type="protein sequence ID" value="PDX70855.1"/>
    <property type="molecule type" value="Genomic_DNA"/>
</dbReference>
<proteinExistence type="predicted"/>
<dbReference type="Gene3D" id="1.20.58.80">
    <property type="entry name" value="Phosphotransferase system, lactose/cellobiose-type IIA subunit"/>
    <property type="match status" value="1"/>
</dbReference>
<dbReference type="RefSeq" id="WP_097784078.1">
    <property type="nucleotide sequence ID" value="NZ_NMTV01000207.1"/>
</dbReference>
<name>A0A2A6ZVC7_9FIRM</name>
<evidence type="ECO:0000256" key="4">
    <source>
        <dbReference type="ARBA" id="ARBA00022683"/>
    </source>
</evidence>
<dbReference type="GO" id="GO:0009401">
    <property type="term" value="P:phosphoenolpyruvate-dependent sugar phosphotransferase system"/>
    <property type="evidence" value="ECO:0007669"/>
    <property type="project" value="UniProtKB-KW"/>
</dbReference>
<gene>
    <name evidence="8" type="primary">celC</name>
    <name evidence="8" type="ORF">CGS55_16830</name>
</gene>
<dbReference type="PIRSF" id="PIRSF000699">
    <property type="entry name" value="PTS_IILac_III"/>
    <property type="match status" value="1"/>
</dbReference>
<evidence type="ECO:0000313" key="9">
    <source>
        <dbReference type="Proteomes" id="UP000219901"/>
    </source>
</evidence>
<feature type="binding site" evidence="6">
    <location>
        <position position="80"/>
    </location>
    <ligand>
        <name>Mg(2+)</name>
        <dbReference type="ChEBI" id="CHEBI:18420"/>
        <note>ligand shared between all trimeric partners</note>
    </ligand>
</feature>